<comment type="caution">
    <text evidence="1">The sequence shown here is derived from an EMBL/GenBank/DDBJ whole genome shotgun (WGS) entry which is preliminary data.</text>
</comment>
<reference evidence="2" key="1">
    <citation type="journal article" date="2019" name="Int. J. Syst. Evol. Microbiol.">
        <title>The Global Catalogue of Microorganisms (GCM) 10K type strain sequencing project: providing services to taxonomists for standard genome sequencing and annotation.</title>
        <authorList>
            <consortium name="The Broad Institute Genomics Platform"/>
            <consortium name="The Broad Institute Genome Sequencing Center for Infectious Disease"/>
            <person name="Wu L."/>
            <person name="Ma J."/>
        </authorList>
    </citation>
    <scope>NUCLEOTIDE SEQUENCE [LARGE SCALE GENOMIC DNA]</scope>
    <source>
        <strain evidence="2">JCM 18326</strain>
    </source>
</reference>
<name>A0ABP9D4C5_9BACT</name>
<dbReference type="EMBL" id="BAABJX010000011">
    <property type="protein sequence ID" value="GAA4824088.1"/>
    <property type="molecule type" value="Genomic_DNA"/>
</dbReference>
<sequence length="111" mass="13393">MEGEWLLEKVNNSIVYECPEVLTFNRNDKYVVLNDCHGDIKYPKVEEGIWWYDESNKSIFLSNRNKFYVNEFFMNNISGLILKVRELNKKKLVVEVLKKGQYSIWTFKRFK</sequence>
<proteinExistence type="predicted"/>
<evidence type="ECO:0008006" key="3">
    <source>
        <dbReference type="Google" id="ProtNLM"/>
    </source>
</evidence>
<accession>A0ABP9D4C5</accession>
<gene>
    <name evidence="1" type="ORF">GCM10023331_05740</name>
</gene>
<keyword evidence="2" id="KW-1185">Reference proteome</keyword>
<evidence type="ECO:0000313" key="2">
    <source>
        <dbReference type="Proteomes" id="UP001500298"/>
    </source>
</evidence>
<organism evidence="1 2">
    <name type="scientific">Algivirga pacifica</name>
    <dbReference type="NCBI Taxonomy" id="1162670"/>
    <lineage>
        <taxon>Bacteria</taxon>
        <taxon>Pseudomonadati</taxon>
        <taxon>Bacteroidota</taxon>
        <taxon>Cytophagia</taxon>
        <taxon>Cytophagales</taxon>
        <taxon>Flammeovirgaceae</taxon>
        <taxon>Algivirga</taxon>
    </lineage>
</organism>
<evidence type="ECO:0000313" key="1">
    <source>
        <dbReference type="EMBL" id="GAA4824088.1"/>
    </source>
</evidence>
<protein>
    <recommendedName>
        <fullName evidence="3">Lipocalin-like domain-containing protein</fullName>
    </recommendedName>
</protein>
<dbReference type="Proteomes" id="UP001500298">
    <property type="component" value="Unassembled WGS sequence"/>
</dbReference>